<dbReference type="STRING" id="1354746.A0A0B2UIN3"/>
<dbReference type="AlphaFoldDB" id="A0A0B2UIN3"/>
<keyword evidence="4 8" id="KW-0479">Metal-binding</keyword>
<dbReference type="GO" id="GO:0004663">
    <property type="term" value="F:Rab geranylgeranyltransferase activity"/>
    <property type="evidence" value="ECO:0007669"/>
    <property type="project" value="UniProtKB-UniRule"/>
</dbReference>
<evidence type="ECO:0000256" key="5">
    <source>
        <dbReference type="ARBA" id="ARBA00022737"/>
    </source>
</evidence>
<dbReference type="OrthoDB" id="5428259at2759"/>
<dbReference type="GO" id="GO:0005968">
    <property type="term" value="C:Rab-protein geranylgeranyltransferase complex"/>
    <property type="evidence" value="ECO:0007669"/>
    <property type="project" value="UniProtKB-UniRule"/>
</dbReference>
<comment type="cofactor">
    <cofactor evidence="8">
        <name>Zn(2+)</name>
        <dbReference type="ChEBI" id="CHEBI:29105"/>
    </cofactor>
    <text evidence="8">Binds 1 zinc ion per subunit.</text>
</comment>
<keyword evidence="9" id="KW-0812">Transmembrane</keyword>
<dbReference type="FunCoup" id="A0A0B2UIN3">
    <property type="interactions" value="62"/>
</dbReference>
<protein>
    <recommendedName>
        <fullName evidence="8">Geranylgeranyl transferase type-2 subunit beta</fullName>
        <ecNumber evidence="8">2.5.1.60</ecNumber>
    </recommendedName>
</protein>
<dbReference type="PANTHER" id="PTHR11774">
    <property type="entry name" value="GERANYLGERANYL TRANSFERASE TYPE BETA SUBUNIT"/>
    <property type="match status" value="1"/>
</dbReference>
<dbReference type="EC" id="2.5.1.60" evidence="8"/>
<dbReference type="InParanoid" id="A0A0B2UIN3"/>
<dbReference type="GO" id="GO:0046872">
    <property type="term" value="F:metal ion binding"/>
    <property type="evidence" value="ECO:0007669"/>
    <property type="project" value="UniProtKB-KW"/>
</dbReference>
<evidence type="ECO:0000313" key="12">
    <source>
        <dbReference type="Proteomes" id="UP000031056"/>
    </source>
</evidence>
<evidence type="ECO:0000256" key="9">
    <source>
        <dbReference type="SAM" id="Phobius"/>
    </source>
</evidence>
<dbReference type="HOGENOM" id="CLU_028946_3_0_1"/>
<dbReference type="CDD" id="cd02894">
    <property type="entry name" value="GGTase-II"/>
    <property type="match status" value="1"/>
</dbReference>
<keyword evidence="5" id="KW-0677">Repeat</keyword>
<comment type="similarity">
    <text evidence="1 8">Belongs to the protein prenyltransferase subunit beta family.</text>
</comment>
<keyword evidence="12" id="KW-1185">Reference proteome</keyword>
<dbReference type="InterPro" id="IPR045089">
    <property type="entry name" value="PGGT1B-like"/>
</dbReference>
<accession>A0A0B2UIN3</accession>
<comment type="caution">
    <text evidence="11">The sequence shown here is derived from an EMBL/GenBank/DDBJ whole genome shotgun (WGS) entry which is preliminary data.</text>
</comment>
<feature type="transmembrane region" description="Helical" evidence="9">
    <location>
        <begin position="21"/>
        <end position="38"/>
    </location>
</feature>
<name>A0A0B2UIN3_9MICR</name>
<evidence type="ECO:0000313" key="11">
    <source>
        <dbReference type="EMBL" id="KHN69203.1"/>
    </source>
</evidence>
<dbReference type="EMBL" id="JOKQ01000009">
    <property type="protein sequence ID" value="KHN69203.1"/>
    <property type="molecule type" value="Genomic_DNA"/>
</dbReference>
<feature type="domain" description="Prenyltransferase alpha-alpha toroid" evidence="10">
    <location>
        <begin position="3"/>
        <end position="316"/>
    </location>
</feature>
<evidence type="ECO:0000259" key="10">
    <source>
        <dbReference type="Pfam" id="PF00432"/>
    </source>
</evidence>
<dbReference type="PANTHER" id="PTHR11774:SF11">
    <property type="entry name" value="GERANYLGERANYL TRANSFERASE TYPE-2 SUBUNIT BETA"/>
    <property type="match status" value="1"/>
</dbReference>
<comment type="function">
    <text evidence="8">Catalyzes the transfer of a geranylgeranyl moiety from geranylgeranyl diphosphate to both cysteines of proteins with the C-terminal sequence -XXCC, -XCXC and -CCXX.</text>
</comment>
<evidence type="ECO:0000256" key="2">
    <source>
        <dbReference type="ARBA" id="ARBA00022602"/>
    </source>
</evidence>
<gene>
    <name evidence="11" type="ORF">M896_091310</name>
</gene>
<dbReference type="GeneID" id="26262344"/>
<sequence length="318" mass="35690">MKLRKDEHCDFVHRMMNAKNLMYYLSTPYRLNTMYWALNSMMMLDDQRAAEAQCEAVSYVLRCKNTDGGFGGSEGYPSNITSTFNALQILYMCKHRYEARDTVEYICGLQQSSGCFHNDAYGEEDTRINCCAILSLHLLFLLGNGCFKVEMLARPMHDNYLKNTGIDVSMIIEYTLKCFNRDGGFGAIPGAESHAAQVFCCLSVLRSLGALECIDRTRVKRFIAMRQTISGGLAGRINKKEDVCYSFWAYSSAVMIGEQQSIDEEHLVRFILSCQGKTGGFSDRPGNETDLYHLMFALAGLSLLGYCGIKKIDAGFGL</sequence>
<dbReference type="Proteomes" id="UP000031056">
    <property type="component" value="Unassembled WGS sequence"/>
</dbReference>
<evidence type="ECO:0000256" key="3">
    <source>
        <dbReference type="ARBA" id="ARBA00022679"/>
    </source>
</evidence>
<evidence type="ECO:0000256" key="1">
    <source>
        <dbReference type="ARBA" id="ARBA00010497"/>
    </source>
</evidence>
<dbReference type="VEuPathDB" id="MicrosporidiaDB:M896_091310"/>
<evidence type="ECO:0000256" key="4">
    <source>
        <dbReference type="ARBA" id="ARBA00022723"/>
    </source>
</evidence>
<dbReference type="Pfam" id="PF00432">
    <property type="entry name" value="Prenyltrans"/>
    <property type="match status" value="1"/>
</dbReference>
<dbReference type="SUPFAM" id="SSF48239">
    <property type="entry name" value="Terpenoid cyclases/Protein prenyltransferases"/>
    <property type="match status" value="1"/>
</dbReference>
<keyword evidence="9" id="KW-0472">Membrane</keyword>
<evidence type="ECO:0000256" key="6">
    <source>
        <dbReference type="ARBA" id="ARBA00022833"/>
    </source>
</evidence>
<proteinExistence type="inferred from homology"/>
<dbReference type="InterPro" id="IPR026873">
    <property type="entry name" value="Ptb1"/>
</dbReference>
<dbReference type="RefSeq" id="XP_014563245.1">
    <property type="nucleotide sequence ID" value="XM_014707759.1"/>
</dbReference>
<reference evidence="11 12" key="1">
    <citation type="journal article" date="2014" name="MBio">
        <title>The Ordospora colligata genome; evolution of extreme reduction in microsporidia and host-to-parasite horizontal gene transfer.</title>
        <authorList>
            <person name="Pombert J.-F."/>
            <person name="Haag K.L."/>
            <person name="Beidas S."/>
            <person name="Ebert D."/>
            <person name="Keeling P.J."/>
        </authorList>
    </citation>
    <scope>NUCLEOTIDE SEQUENCE [LARGE SCALE GENOMIC DNA]</scope>
    <source>
        <strain evidence="11 12">OC4</strain>
    </source>
</reference>
<evidence type="ECO:0000256" key="8">
    <source>
        <dbReference type="RuleBase" id="RU365076"/>
    </source>
</evidence>
<dbReference type="InterPro" id="IPR008930">
    <property type="entry name" value="Terpenoid_cyclase/PrenylTrfase"/>
</dbReference>
<dbReference type="Gene3D" id="1.50.10.20">
    <property type="match status" value="1"/>
</dbReference>
<keyword evidence="6 8" id="KW-0862">Zinc</keyword>
<dbReference type="InterPro" id="IPR001330">
    <property type="entry name" value="Prenyltrans"/>
</dbReference>
<evidence type="ECO:0000256" key="7">
    <source>
        <dbReference type="ARBA" id="ARBA00047658"/>
    </source>
</evidence>
<keyword evidence="2 8" id="KW-0637">Prenyltransferase</keyword>
<organism evidence="11 12">
    <name type="scientific">Ordospora colligata OC4</name>
    <dbReference type="NCBI Taxonomy" id="1354746"/>
    <lineage>
        <taxon>Eukaryota</taxon>
        <taxon>Fungi</taxon>
        <taxon>Fungi incertae sedis</taxon>
        <taxon>Microsporidia</taxon>
        <taxon>Ordosporidae</taxon>
        <taxon>Ordospora</taxon>
    </lineage>
</organism>
<comment type="catalytic activity">
    <reaction evidence="7 8">
        <text>geranylgeranyl diphosphate + L-cysteinyl-[protein] = S-geranylgeranyl-L-cysteinyl-[protein] + diphosphate</text>
        <dbReference type="Rhea" id="RHEA:21240"/>
        <dbReference type="Rhea" id="RHEA-COMP:10131"/>
        <dbReference type="Rhea" id="RHEA-COMP:11537"/>
        <dbReference type="ChEBI" id="CHEBI:29950"/>
        <dbReference type="ChEBI" id="CHEBI:33019"/>
        <dbReference type="ChEBI" id="CHEBI:57533"/>
        <dbReference type="ChEBI" id="CHEBI:86021"/>
        <dbReference type="EC" id="2.5.1.60"/>
    </reaction>
</comment>
<keyword evidence="9" id="KW-1133">Transmembrane helix</keyword>
<keyword evidence="3 8" id="KW-0808">Transferase</keyword>